<gene>
    <name evidence="11" type="ORF">SAMN04487865_100154</name>
</gene>
<dbReference type="Proteomes" id="UP000243374">
    <property type="component" value="Unassembled WGS sequence"/>
</dbReference>
<reference evidence="11 12" key="1">
    <citation type="submission" date="2016-10" db="EMBL/GenBank/DDBJ databases">
        <authorList>
            <person name="Varghese N."/>
            <person name="Submissions S."/>
        </authorList>
    </citation>
    <scope>NUCLEOTIDE SEQUENCE [LARGE SCALE GENOMIC DNA]</scope>
    <source>
        <strain evidence="11 12">22B</strain>
    </source>
</reference>
<keyword evidence="7" id="KW-0574">Periplasm</keyword>
<comment type="similarity">
    <text evidence="2">Belongs to the LolA family.</text>
</comment>
<evidence type="ECO:0000313" key="11">
    <source>
        <dbReference type="EMBL" id="SFJ72840.1"/>
    </source>
</evidence>
<evidence type="ECO:0000256" key="4">
    <source>
        <dbReference type="ARBA" id="ARBA00014035"/>
    </source>
</evidence>
<keyword evidence="6 10" id="KW-0732">Signal</keyword>
<evidence type="ECO:0000256" key="6">
    <source>
        <dbReference type="ARBA" id="ARBA00022729"/>
    </source>
</evidence>
<evidence type="ECO:0000256" key="5">
    <source>
        <dbReference type="ARBA" id="ARBA00022448"/>
    </source>
</evidence>
<evidence type="ECO:0000256" key="3">
    <source>
        <dbReference type="ARBA" id="ARBA00011245"/>
    </source>
</evidence>
<protein>
    <recommendedName>
        <fullName evidence="4">Outer-membrane lipoprotein carrier protein</fullName>
    </recommendedName>
</protein>
<dbReference type="PANTHER" id="PTHR35869:SF1">
    <property type="entry name" value="OUTER-MEMBRANE LIPOPROTEIN CARRIER PROTEIN"/>
    <property type="match status" value="1"/>
</dbReference>
<proteinExistence type="inferred from homology"/>
<evidence type="ECO:0000256" key="9">
    <source>
        <dbReference type="ARBA" id="ARBA00023186"/>
    </source>
</evidence>
<sequence length="205" mass="23052">MKMNKTHLLKLLSASAVFLCFSVYADAISELQQIFAKHTSMSAAFNQQVTKSNGEVVSSADGTLAIKKPDSLMMHTLSPDEQVLFTKGKDVYFYDPFINQVTIFDKKDLYTSPFLLLTSNRADIWNQYKVTKEAGVYRLVPKKKADIKELSLKFNGDDISSISISLMDGNINTYNLTGIKYTVENNAFSYSIPEDAQIDDERKSN</sequence>
<evidence type="ECO:0000256" key="8">
    <source>
        <dbReference type="ARBA" id="ARBA00022927"/>
    </source>
</evidence>
<dbReference type="Pfam" id="PF03548">
    <property type="entry name" value="LolA"/>
    <property type="match status" value="1"/>
</dbReference>
<evidence type="ECO:0000256" key="10">
    <source>
        <dbReference type="SAM" id="SignalP"/>
    </source>
</evidence>
<dbReference type="OrthoDB" id="9787361at2"/>
<dbReference type="NCBIfam" id="TIGR00547">
    <property type="entry name" value="lolA"/>
    <property type="match status" value="1"/>
</dbReference>
<keyword evidence="9" id="KW-0143">Chaperone</keyword>
<keyword evidence="11" id="KW-0449">Lipoprotein</keyword>
<dbReference type="SUPFAM" id="SSF89392">
    <property type="entry name" value="Prokaryotic lipoproteins and lipoprotein localization factors"/>
    <property type="match status" value="1"/>
</dbReference>
<dbReference type="EMBL" id="FOSF01000001">
    <property type="protein sequence ID" value="SFJ72840.1"/>
    <property type="molecule type" value="Genomic_DNA"/>
</dbReference>
<dbReference type="GO" id="GO:0044874">
    <property type="term" value="P:lipoprotein localization to outer membrane"/>
    <property type="evidence" value="ECO:0007669"/>
    <property type="project" value="TreeGrafter"/>
</dbReference>
<dbReference type="RefSeq" id="WP_074837860.1">
    <property type="nucleotide sequence ID" value="NZ_CP047056.1"/>
</dbReference>
<dbReference type="Gene3D" id="2.50.20.10">
    <property type="entry name" value="Lipoprotein localisation LolA/LolB/LppX"/>
    <property type="match status" value="1"/>
</dbReference>
<organism evidence="11 12">
    <name type="scientific">Succinivibrio dextrinosolvens</name>
    <dbReference type="NCBI Taxonomy" id="83771"/>
    <lineage>
        <taxon>Bacteria</taxon>
        <taxon>Pseudomonadati</taxon>
        <taxon>Pseudomonadota</taxon>
        <taxon>Gammaproteobacteria</taxon>
        <taxon>Aeromonadales</taxon>
        <taxon>Succinivibrionaceae</taxon>
        <taxon>Succinivibrio</taxon>
    </lineage>
</organism>
<evidence type="ECO:0000256" key="1">
    <source>
        <dbReference type="ARBA" id="ARBA00004418"/>
    </source>
</evidence>
<dbReference type="InterPro" id="IPR018323">
    <property type="entry name" value="OM_lipoprot_carrier_LolA_Pbac"/>
</dbReference>
<comment type="subcellular location">
    <subcellularLocation>
        <location evidence="1">Periplasm</location>
    </subcellularLocation>
</comment>
<dbReference type="PANTHER" id="PTHR35869">
    <property type="entry name" value="OUTER-MEMBRANE LIPOPROTEIN CARRIER PROTEIN"/>
    <property type="match status" value="1"/>
</dbReference>
<keyword evidence="5" id="KW-0813">Transport</keyword>
<dbReference type="InterPro" id="IPR004564">
    <property type="entry name" value="OM_lipoprot_carrier_LolA-like"/>
</dbReference>
<keyword evidence="12" id="KW-1185">Reference proteome</keyword>
<dbReference type="AlphaFoldDB" id="A0A662Z5P3"/>
<evidence type="ECO:0000256" key="7">
    <source>
        <dbReference type="ARBA" id="ARBA00022764"/>
    </source>
</evidence>
<accession>A0A662Z5P3</accession>
<evidence type="ECO:0000256" key="2">
    <source>
        <dbReference type="ARBA" id="ARBA00007615"/>
    </source>
</evidence>
<keyword evidence="8" id="KW-0653">Protein transport</keyword>
<dbReference type="CDD" id="cd16325">
    <property type="entry name" value="LolA"/>
    <property type="match status" value="1"/>
</dbReference>
<comment type="subunit">
    <text evidence="3">Monomer.</text>
</comment>
<dbReference type="GO" id="GO:0042953">
    <property type="term" value="P:lipoprotein transport"/>
    <property type="evidence" value="ECO:0007669"/>
    <property type="project" value="InterPro"/>
</dbReference>
<evidence type="ECO:0000313" key="12">
    <source>
        <dbReference type="Proteomes" id="UP000243374"/>
    </source>
</evidence>
<name>A0A662Z5P3_9GAMM</name>
<dbReference type="InterPro" id="IPR029046">
    <property type="entry name" value="LolA/LolB/LppX"/>
</dbReference>
<feature type="signal peptide" evidence="10">
    <location>
        <begin position="1"/>
        <end position="25"/>
    </location>
</feature>
<dbReference type="GO" id="GO:0030288">
    <property type="term" value="C:outer membrane-bounded periplasmic space"/>
    <property type="evidence" value="ECO:0007669"/>
    <property type="project" value="TreeGrafter"/>
</dbReference>
<feature type="chain" id="PRO_5024796162" description="Outer-membrane lipoprotein carrier protein" evidence="10">
    <location>
        <begin position="26"/>
        <end position="205"/>
    </location>
</feature>